<proteinExistence type="inferred from homology"/>
<dbReference type="Pfam" id="PF02458">
    <property type="entry name" value="Transferase"/>
    <property type="match status" value="1"/>
</dbReference>
<dbReference type="InterPro" id="IPR023213">
    <property type="entry name" value="CAT-like_dom_sf"/>
</dbReference>
<dbReference type="GO" id="GO:0016747">
    <property type="term" value="F:acyltransferase activity, transferring groups other than amino-acyl groups"/>
    <property type="evidence" value="ECO:0007669"/>
    <property type="project" value="TreeGrafter"/>
</dbReference>
<dbReference type="EMBL" id="CAADRP010001546">
    <property type="protein sequence ID" value="VFU40523.1"/>
    <property type="molecule type" value="Genomic_DNA"/>
</dbReference>
<accession>A0A6N2LI65</accession>
<evidence type="ECO:0000256" key="1">
    <source>
        <dbReference type="ARBA" id="ARBA00009861"/>
    </source>
</evidence>
<organism evidence="2">
    <name type="scientific">Salix viminalis</name>
    <name type="common">Common osier</name>
    <name type="synonym">Basket willow</name>
    <dbReference type="NCBI Taxonomy" id="40686"/>
    <lineage>
        <taxon>Eukaryota</taxon>
        <taxon>Viridiplantae</taxon>
        <taxon>Streptophyta</taxon>
        <taxon>Embryophyta</taxon>
        <taxon>Tracheophyta</taxon>
        <taxon>Spermatophyta</taxon>
        <taxon>Magnoliopsida</taxon>
        <taxon>eudicotyledons</taxon>
        <taxon>Gunneridae</taxon>
        <taxon>Pentapetalae</taxon>
        <taxon>rosids</taxon>
        <taxon>fabids</taxon>
        <taxon>Malpighiales</taxon>
        <taxon>Salicaceae</taxon>
        <taxon>Saliceae</taxon>
        <taxon>Salix</taxon>
    </lineage>
</organism>
<dbReference type="AlphaFoldDB" id="A0A6N2LI65"/>
<sequence>MKLRQLIPTVDTNLEDISRNHFFFFSNLVQCGEFVSELSLENLKITLEQINSLKAKASTSERNQVHHYEILKTHMAFCVEGTVMIKKQITHTGRCRSRLNLSLQSSYFGNVMFEASLVALSCDLLSESLSSLIISFYKIDIHAVLLCISTLNMDAQFPSSSPGGGDTMKINTKESIIVRPHQDIPQHRLWLSNIDLLHPRYYLPTVYLYRPNGSSDFFEAEVLKEALRKVLVNPCWKAGKDENGRIEINCNGEGVLFVVADTDSTTEELGEFMPSMKLRQLIPTVDTNLEDISRNPLLLLQVTSFKCGGVCLGVGWHHTLADGTGALHFINSWATLARGLPTPNHTLLDRTILRGRVAPKSIFHHVEYDPPPTMNTDLTKNPEPQSLTNLKITLEQIDSLKAKASNVGSETKYTTYEILTAHIWRSVSKARNFQNNDQKTKLRIAVDGRSRLNPPLQSSYFGNVIFTASPVALSGDLLSESFRCTVERIHREIKKMDDEYLRSALDYLE</sequence>
<name>A0A6N2LI65_SALVM</name>
<dbReference type="InterPro" id="IPR050317">
    <property type="entry name" value="Plant_Fungal_Acyltransferase"/>
</dbReference>
<evidence type="ECO:0000313" key="2">
    <source>
        <dbReference type="EMBL" id="VFU40523.1"/>
    </source>
</evidence>
<dbReference type="Gene3D" id="3.30.559.10">
    <property type="entry name" value="Chloramphenicol acetyltransferase-like domain"/>
    <property type="match status" value="3"/>
</dbReference>
<comment type="similarity">
    <text evidence="1">Belongs to the plant acyltransferase family.</text>
</comment>
<dbReference type="PANTHER" id="PTHR31642">
    <property type="entry name" value="TRICHOTHECENE 3-O-ACETYLTRANSFERASE"/>
    <property type="match status" value="1"/>
</dbReference>
<reference evidence="2" key="1">
    <citation type="submission" date="2019-03" db="EMBL/GenBank/DDBJ databases">
        <authorList>
            <person name="Mank J."/>
            <person name="Almeida P."/>
        </authorList>
    </citation>
    <scope>NUCLEOTIDE SEQUENCE</scope>
    <source>
        <strain evidence="2">78183</strain>
    </source>
</reference>
<protein>
    <submittedName>
        <fullName evidence="2">Uncharacterized protein</fullName>
    </submittedName>
</protein>
<gene>
    <name evidence="2" type="ORF">SVIM_LOCUS232728</name>
</gene>
<dbReference type="PANTHER" id="PTHR31642:SF158">
    <property type="entry name" value="N-BENZOYLTRANSFERASE PROTEIN, PUTATIVE-RELATED"/>
    <property type="match status" value="1"/>
</dbReference>